<comment type="caution">
    <text evidence="1">The sequence shown here is derived from an EMBL/GenBank/DDBJ whole genome shotgun (WGS) entry which is preliminary data.</text>
</comment>
<reference evidence="1" key="1">
    <citation type="journal article" date="2020" name="mSystems">
        <title>Genome- and Community-Level Interaction Insights into Carbon Utilization and Element Cycling Functions of Hydrothermarchaeota in Hydrothermal Sediment.</title>
        <authorList>
            <person name="Zhou Z."/>
            <person name="Liu Y."/>
            <person name="Xu W."/>
            <person name="Pan J."/>
            <person name="Luo Z.H."/>
            <person name="Li M."/>
        </authorList>
    </citation>
    <scope>NUCLEOTIDE SEQUENCE [LARGE SCALE GENOMIC DNA]</scope>
    <source>
        <strain evidence="1">SpSt-524</strain>
    </source>
</reference>
<dbReference type="AlphaFoldDB" id="A0A7C3HS84"/>
<sequence length="114" mass="12276">MKQQAILILTSEGTHPGLRTAPGTGWTKLFQAADYYLDLSYKQDSEQGLLVGQVLREGGVSFSTGKATLLDPQGTPLQTAELTPKAGFRLTVGNLAEHRLELTLDQATFDVALS</sequence>
<dbReference type="EMBL" id="DSWI01000017">
    <property type="protein sequence ID" value="HFG20761.1"/>
    <property type="molecule type" value="Genomic_DNA"/>
</dbReference>
<proteinExistence type="predicted"/>
<accession>A0A7C3HS84</accession>
<gene>
    <name evidence="1" type="ORF">ENS82_08605</name>
</gene>
<name>A0A7C3HS84_MEIRU</name>
<organism evidence="1">
    <name type="scientific">Meiothermus ruber</name>
    <dbReference type="NCBI Taxonomy" id="277"/>
    <lineage>
        <taxon>Bacteria</taxon>
        <taxon>Thermotogati</taxon>
        <taxon>Deinococcota</taxon>
        <taxon>Deinococci</taxon>
        <taxon>Thermales</taxon>
        <taxon>Thermaceae</taxon>
        <taxon>Meiothermus</taxon>
    </lineage>
</organism>
<dbReference type="RefSeq" id="WP_409658990.1">
    <property type="nucleotide sequence ID" value="NZ_JBKBUW010000084.1"/>
</dbReference>
<evidence type="ECO:0000313" key="1">
    <source>
        <dbReference type="EMBL" id="HFG20761.1"/>
    </source>
</evidence>
<protein>
    <submittedName>
        <fullName evidence="1">Uncharacterized protein</fullName>
    </submittedName>
</protein>